<evidence type="ECO:0000256" key="2">
    <source>
        <dbReference type="ARBA" id="ARBA00022491"/>
    </source>
</evidence>
<evidence type="ECO:0000256" key="5">
    <source>
        <dbReference type="ARBA" id="ARBA00023242"/>
    </source>
</evidence>
<name>A0A8T0JRH7_PHAAN</name>
<dbReference type="GO" id="GO:0045892">
    <property type="term" value="P:negative regulation of DNA-templated transcription"/>
    <property type="evidence" value="ECO:0007669"/>
    <property type="project" value="UniProtKB-ARBA"/>
</dbReference>
<evidence type="ECO:0000256" key="4">
    <source>
        <dbReference type="ARBA" id="ARBA00023163"/>
    </source>
</evidence>
<proteinExistence type="predicted"/>
<comment type="subcellular location">
    <subcellularLocation>
        <location evidence="1">Nucleus</location>
    </subcellularLocation>
</comment>
<feature type="domain" description="OVATE" evidence="6">
    <location>
        <begin position="20"/>
        <end position="41"/>
    </location>
</feature>
<gene>
    <name evidence="7" type="ORF">HKW66_Vig0200760</name>
</gene>
<organism evidence="7 8">
    <name type="scientific">Phaseolus angularis</name>
    <name type="common">Azuki bean</name>
    <name type="synonym">Vigna angularis</name>
    <dbReference type="NCBI Taxonomy" id="3914"/>
    <lineage>
        <taxon>Eukaryota</taxon>
        <taxon>Viridiplantae</taxon>
        <taxon>Streptophyta</taxon>
        <taxon>Embryophyta</taxon>
        <taxon>Tracheophyta</taxon>
        <taxon>Spermatophyta</taxon>
        <taxon>Magnoliopsida</taxon>
        <taxon>eudicotyledons</taxon>
        <taxon>Gunneridae</taxon>
        <taxon>Pentapetalae</taxon>
        <taxon>rosids</taxon>
        <taxon>fabids</taxon>
        <taxon>Fabales</taxon>
        <taxon>Fabaceae</taxon>
        <taxon>Papilionoideae</taxon>
        <taxon>50 kb inversion clade</taxon>
        <taxon>NPAAA clade</taxon>
        <taxon>indigoferoid/millettioid clade</taxon>
        <taxon>Phaseoleae</taxon>
        <taxon>Vigna</taxon>
    </lineage>
</organism>
<accession>A0A8T0JRH7</accession>
<evidence type="ECO:0000313" key="7">
    <source>
        <dbReference type="EMBL" id="KAG2380704.1"/>
    </source>
</evidence>
<keyword evidence="2" id="KW-0678">Repressor</keyword>
<keyword evidence="3" id="KW-0805">Transcription regulation</keyword>
<dbReference type="AlphaFoldDB" id="A0A8T0JRH7"/>
<evidence type="ECO:0000259" key="6">
    <source>
        <dbReference type="Pfam" id="PF04844"/>
    </source>
</evidence>
<keyword evidence="4" id="KW-0804">Transcription</keyword>
<dbReference type="GO" id="GO:0005634">
    <property type="term" value="C:nucleus"/>
    <property type="evidence" value="ECO:0007669"/>
    <property type="project" value="UniProtKB-SubCell"/>
</dbReference>
<evidence type="ECO:0000256" key="3">
    <source>
        <dbReference type="ARBA" id="ARBA00023015"/>
    </source>
</evidence>
<keyword evidence="5" id="KW-0539">Nucleus</keyword>
<dbReference type="Proteomes" id="UP000743370">
    <property type="component" value="Unassembled WGS sequence"/>
</dbReference>
<evidence type="ECO:0000256" key="1">
    <source>
        <dbReference type="ARBA" id="ARBA00004123"/>
    </source>
</evidence>
<dbReference type="Pfam" id="PF04844">
    <property type="entry name" value="Ovate"/>
    <property type="match status" value="1"/>
</dbReference>
<protein>
    <recommendedName>
        <fullName evidence="6">OVATE domain-containing protein</fullName>
    </recommendedName>
</protein>
<comment type="caution">
    <text evidence="7">The sequence shown here is derived from an EMBL/GenBank/DDBJ whole genome shotgun (WGS) entry which is preliminary data.</text>
</comment>
<dbReference type="EMBL" id="JABFOF010000009">
    <property type="protein sequence ID" value="KAG2380704.1"/>
    <property type="molecule type" value="Genomic_DNA"/>
</dbReference>
<evidence type="ECO:0000313" key="8">
    <source>
        <dbReference type="Proteomes" id="UP000743370"/>
    </source>
</evidence>
<sequence>MGVLLLHGKVKDMFAVVNDSSNPYNDFRTLMLEMIMEKQMLLQTNIENPL</sequence>
<dbReference type="InterPro" id="IPR006458">
    <property type="entry name" value="Ovate_C"/>
</dbReference>
<reference evidence="7 8" key="1">
    <citation type="submission" date="2020-05" db="EMBL/GenBank/DDBJ databases">
        <title>Vigna angularis (adzuki bean) Var. LongXiaoDou No. 4 denovo assembly.</title>
        <authorList>
            <person name="Xiang H."/>
        </authorList>
    </citation>
    <scope>NUCLEOTIDE SEQUENCE [LARGE SCALE GENOMIC DNA]</scope>
    <source>
        <tissue evidence="7">Leaf</tissue>
    </source>
</reference>